<accession>A0A1P8EMM9</accession>
<dbReference type="AlphaFoldDB" id="A0A1P8EMM9"/>
<sequence length="63" mass="6841">MTACTSSTVLLKPDIQANLKQPCPDLNELESGQGKAVLLWSVDTVAKYNECKARHVALVKALE</sequence>
<organism evidence="1 2">
    <name type="scientific">Acinetobacter soli</name>
    <dbReference type="NCBI Taxonomy" id="487316"/>
    <lineage>
        <taxon>Bacteria</taxon>
        <taxon>Pseudomonadati</taxon>
        <taxon>Pseudomonadota</taxon>
        <taxon>Gammaproteobacteria</taxon>
        <taxon>Moraxellales</taxon>
        <taxon>Moraxellaceae</taxon>
        <taxon>Acinetobacter</taxon>
    </lineage>
</organism>
<protein>
    <submittedName>
        <fullName evidence="1">Uncharacterized protein</fullName>
    </submittedName>
</protein>
<gene>
    <name evidence="1" type="ORF">BEN76_03165</name>
</gene>
<dbReference type="EMBL" id="CP016896">
    <property type="protein sequence ID" value="APV37490.1"/>
    <property type="molecule type" value="Genomic_DNA"/>
</dbReference>
<proteinExistence type="predicted"/>
<evidence type="ECO:0000313" key="1">
    <source>
        <dbReference type="EMBL" id="APV37490.1"/>
    </source>
</evidence>
<dbReference type="KEGG" id="asol:BEN76_03165"/>
<evidence type="ECO:0000313" key="2">
    <source>
        <dbReference type="Proteomes" id="UP000185674"/>
    </source>
</evidence>
<name>A0A1P8EMM9_9GAMM</name>
<dbReference type="Proteomes" id="UP000185674">
    <property type="component" value="Chromosome"/>
</dbReference>
<reference evidence="1 2" key="1">
    <citation type="submission" date="2016-08" db="EMBL/GenBank/DDBJ databases">
        <title>Complete genome sequence of Acinetobacter baylyi strain GFJ2.</title>
        <authorList>
            <person name="Tabata M."/>
            <person name="Kuboki S."/>
            <person name="Gibu N."/>
            <person name="Kinouchi Y."/>
            <person name="Vangnai A."/>
            <person name="Kasai D."/>
            <person name="Fukuda M."/>
        </authorList>
    </citation>
    <scope>NUCLEOTIDE SEQUENCE [LARGE SCALE GENOMIC DNA]</scope>
    <source>
        <strain evidence="1 2">GFJ2</strain>
    </source>
</reference>